<keyword evidence="13 19" id="KW-0067">ATP-binding</keyword>
<reference evidence="22 23" key="1">
    <citation type="submission" date="2016-02" db="EMBL/GenBank/DDBJ databases">
        <title>Complete genome sequence and transcriptome regulation of the pentose utilising yeast Sugiyamaella lignohabitans.</title>
        <authorList>
            <person name="Bellasio M."/>
            <person name="Peymann A."/>
            <person name="Valli M."/>
            <person name="Sipitzky M."/>
            <person name="Graf A."/>
            <person name="Sauer M."/>
            <person name="Marx H."/>
            <person name="Mattanovich D."/>
        </authorList>
    </citation>
    <scope>NUCLEOTIDE SEQUENCE [LARGE SCALE GENOMIC DNA]</scope>
    <source>
        <strain evidence="22 23">CBS 10342</strain>
    </source>
</reference>
<organism evidence="22 23">
    <name type="scientific">Sugiyamaella lignohabitans</name>
    <dbReference type="NCBI Taxonomy" id="796027"/>
    <lineage>
        <taxon>Eukaryota</taxon>
        <taxon>Fungi</taxon>
        <taxon>Dikarya</taxon>
        <taxon>Ascomycota</taxon>
        <taxon>Saccharomycotina</taxon>
        <taxon>Dipodascomycetes</taxon>
        <taxon>Dipodascales</taxon>
        <taxon>Trichomonascaceae</taxon>
        <taxon>Sugiyamaella</taxon>
    </lineage>
</organism>
<dbReference type="GO" id="GO:0004635">
    <property type="term" value="F:phosphoribosyl-AMP cyclohydrolase activity"/>
    <property type="evidence" value="ECO:0007669"/>
    <property type="project" value="UniProtKB-UniRule"/>
</dbReference>
<keyword evidence="14 19" id="KW-0560">Oxidoreductase</keyword>
<gene>
    <name evidence="22" type="primary">HIS4</name>
    <name evidence="22" type="ORF">AWJ20_2549</name>
</gene>
<dbReference type="Pfam" id="PF01503">
    <property type="entry name" value="PRA-PH"/>
    <property type="match status" value="1"/>
</dbReference>
<dbReference type="GeneID" id="30034472"/>
<dbReference type="InterPro" id="IPR021130">
    <property type="entry name" value="PRib-ATP_PPHydrolase-like"/>
</dbReference>
<evidence type="ECO:0000256" key="11">
    <source>
        <dbReference type="ARBA" id="ARBA00022801"/>
    </source>
</evidence>
<dbReference type="Pfam" id="PF00815">
    <property type="entry name" value="Histidinol_dh"/>
    <property type="match status" value="1"/>
</dbReference>
<dbReference type="FunFam" id="3.10.20.810:FF:000002">
    <property type="entry name" value="Histidine biosynthesis trifunctional protein"/>
    <property type="match status" value="1"/>
</dbReference>
<dbReference type="Pfam" id="PF01502">
    <property type="entry name" value="PRA-CH"/>
    <property type="match status" value="1"/>
</dbReference>
<comment type="cofactor">
    <cofactor evidence="3">
        <name>Zn(2+)</name>
        <dbReference type="ChEBI" id="CHEBI:29105"/>
    </cofactor>
</comment>
<keyword evidence="15 19" id="KW-0520">NAD</keyword>
<evidence type="ECO:0000256" key="16">
    <source>
        <dbReference type="ARBA" id="ARBA00023102"/>
    </source>
</evidence>
<dbReference type="EC" id="1.1.1.23" evidence="19"/>
<dbReference type="PIRSF" id="PIRSF001257">
    <property type="entry name" value="His_trifunctional"/>
    <property type="match status" value="1"/>
</dbReference>
<dbReference type="FunFam" id="3.40.50.1980:FF:000050">
    <property type="entry name" value="Histidine biosynthesis trifunctional protein"/>
    <property type="match status" value="1"/>
</dbReference>
<dbReference type="CDD" id="cd06572">
    <property type="entry name" value="Histidinol_dh"/>
    <property type="match status" value="1"/>
</dbReference>
<dbReference type="FunFam" id="3.40.50.1980:FF:000001">
    <property type="entry name" value="Histidinol dehydrogenase"/>
    <property type="match status" value="1"/>
</dbReference>
<accession>A0A167F801</accession>
<evidence type="ECO:0000256" key="10">
    <source>
        <dbReference type="ARBA" id="ARBA00022741"/>
    </source>
</evidence>
<proteinExistence type="inferred from homology"/>
<dbReference type="OrthoDB" id="1703565at2759"/>
<evidence type="ECO:0000256" key="3">
    <source>
        <dbReference type="ARBA" id="ARBA00001947"/>
    </source>
</evidence>
<dbReference type="SUPFAM" id="SSF53720">
    <property type="entry name" value="ALDH-like"/>
    <property type="match status" value="1"/>
</dbReference>
<dbReference type="Gene3D" id="1.10.287.1080">
    <property type="entry name" value="MazG-like"/>
    <property type="match status" value="1"/>
</dbReference>
<dbReference type="InterPro" id="IPR012131">
    <property type="entry name" value="Hstdl_DH"/>
</dbReference>
<name>A0A167F801_9ASCO</name>
<comment type="pathway">
    <text evidence="6">Amino-acid biosynthesis; L-histidine biosynthesis; L-histidine from 5-phospho-alpha-D-ribose 1-diphosphate: step 2/9.</text>
</comment>
<evidence type="ECO:0000256" key="15">
    <source>
        <dbReference type="ARBA" id="ARBA00023027"/>
    </source>
</evidence>
<dbReference type="AlphaFoldDB" id="A0A167F801"/>
<dbReference type="SUPFAM" id="SSF101386">
    <property type="entry name" value="all-alpha NTP pyrophosphatases"/>
    <property type="match status" value="1"/>
</dbReference>
<keyword evidence="11 19" id="KW-0378">Hydrolase</keyword>
<keyword evidence="12" id="KW-0862">Zinc</keyword>
<keyword evidence="10 19" id="KW-0547">Nucleotide-binding</keyword>
<dbReference type="PRINTS" id="PR00083">
    <property type="entry name" value="HOLDHDRGNASE"/>
</dbReference>
<comment type="pathway">
    <text evidence="5">Amino-acid biosynthesis; L-histidine biosynthesis; L-histidine from 5-phospho-alpha-D-ribose 1-diphosphate: step 3/9.</text>
</comment>
<dbReference type="PANTHER" id="PTHR21256">
    <property type="entry name" value="HISTIDINOL DEHYDROGENASE HDH"/>
    <property type="match status" value="1"/>
</dbReference>
<evidence type="ECO:0000256" key="12">
    <source>
        <dbReference type="ARBA" id="ARBA00022833"/>
    </source>
</evidence>
<dbReference type="RefSeq" id="XP_018737409.1">
    <property type="nucleotide sequence ID" value="XM_018879497.1"/>
</dbReference>
<keyword evidence="23" id="KW-1185">Reference proteome</keyword>
<dbReference type="EC" id="3.5.4.19" evidence="19"/>
<dbReference type="NCBIfam" id="TIGR03188">
    <property type="entry name" value="histidine_hisI"/>
    <property type="match status" value="1"/>
</dbReference>
<evidence type="ECO:0000256" key="19">
    <source>
        <dbReference type="PIRNR" id="PIRNR001257"/>
    </source>
</evidence>
<dbReference type="GO" id="GO:0005829">
    <property type="term" value="C:cytosol"/>
    <property type="evidence" value="ECO:0007669"/>
    <property type="project" value="TreeGrafter"/>
</dbReference>
<evidence type="ECO:0000256" key="20">
    <source>
        <dbReference type="SAM" id="MobiDB-lite"/>
    </source>
</evidence>
<dbReference type="Proteomes" id="UP000189580">
    <property type="component" value="Chromosome b"/>
</dbReference>
<dbReference type="GO" id="GO:0004399">
    <property type="term" value="F:histidinol dehydrogenase activity"/>
    <property type="evidence" value="ECO:0007669"/>
    <property type="project" value="UniProtKB-UniRule"/>
</dbReference>
<evidence type="ECO:0000256" key="5">
    <source>
        <dbReference type="ARBA" id="ARBA00005169"/>
    </source>
</evidence>
<dbReference type="KEGG" id="slb:AWJ20_2549"/>
<evidence type="ECO:0000256" key="13">
    <source>
        <dbReference type="ARBA" id="ARBA00022840"/>
    </source>
</evidence>
<dbReference type="GO" id="GO:0051287">
    <property type="term" value="F:NAD binding"/>
    <property type="evidence" value="ECO:0007669"/>
    <property type="project" value="UniProtKB-UniRule"/>
</dbReference>
<dbReference type="InterPro" id="IPR001692">
    <property type="entry name" value="Histidinol_DH_CS"/>
</dbReference>
<evidence type="ECO:0000256" key="4">
    <source>
        <dbReference type="ARBA" id="ARBA00004940"/>
    </source>
</evidence>
<dbReference type="GO" id="GO:0000105">
    <property type="term" value="P:L-histidine biosynthetic process"/>
    <property type="evidence" value="ECO:0007669"/>
    <property type="project" value="UniProtKB-UniRule"/>
</dbReference>
<evidence type="ECO:0000256" key="14">
    <source>
        <dbReference type="ARBA" id="ARBA00023002"/>
    </source>
</evidence>
<evidence type="ECO:0000256" key="7">
    <source>
        <dbReference type="ARBA" id="ARBA00008260"/>
    </source>
</evidence>
<dbReference type="CDD" id="cd11546">
    <property type="entry name" value="NTP-PPase_His4"/>
    <property type="match status" value="1"/>
</dbReference>
<comment type="catalytic activity">
    <reaction evidence="1 19">
        <text>1-(5-phospho-beta-D-ribosyl)-5'-AMP + H2O = 1-(5-phospho-beta-D-ribosyl)-5-[(5-phospho-beta-D-ribosylamino)methylideneamino]imidazole-4-carboxamide</text>
        <dbReference type="Rhea" id="RHEA:20049"/>
        <dbReference type="ChEBI" id="CHEBI:15377"/>
        <dbReference type="ChEBI" id="CHEBI:58435"/>
        <dbReference type="ChEBI" id="CHEBI:59457"/>
        <dbReference type="EC" id="3.5.4.19"/>
    </reaction>
</comment>
<evidence type="ECO:0000256" key="18">
    <source>
        <dbReference type="ARBA" id="ARBA00049489"/>
    </source>
</evidence>
<dbReference type="EMBL" id="CP014503">
    <property type="protein sequence ID" value="ANB14932.1"/>
    <property type="molecule type" value="Genomic_DNA"/>
</dbReference>
<evidence type="ECO:0000313" key="22">
    <source>
        <dbReference type="EMBL" id="ANB14932.1"/>
    </source>
</evidence>
<dbReference type="GO" id="GO:0005524">
    <property type="term" value="F:ATP binding"/>
    <property type="evidence" value="ECO:0007669"/>
    <property type="project" value="UniProtKB-UniRule"/>
</dbReference>
<feature type="domain" description="Phosphoribosyl-AMP cyclohydrolase" evidence="21">
    <location>
        <begin position="230"/>
        <end position="301"/>
    </location>
</feature>
<dbReference type="InterPro" id="IPR002496">
    <property type="entry name" value="PRib_AMP_CycHydrolase_dom"/>
</dbReference>
<dbReference type="PROSITE" id="PS00611">
    <property type="entry name" value="HISOL_DEHYDROGENASE"/>
    <property type="match status" value="1"/>
</dbReference>
<feature type="compositionally biased region" description="Basic and acidic residues" evidence="20">
    <location>
        <begin position="406"/>
        <end position="430"/>
    </location>
</feature>
<evidence type="ECO:0000256" key="2">
    <source>
        <dbReference type="ARBA" id="ARBA00001460"/>
    </source>
</evidence>
<comment type="catalytic activity">
    <reaction evidence="2 19">
        <text>1-(5-phospho-beta-D-ribosyl)-ATP + H2O = 1-(5-phospho-beta-D-ribosyl)-5'-AMP + diphosphate + H(+)</text>
        <dbReference type="Rhea" id="RHEA:22828"/>
        <dbReference type="ChEBI" id="CHEBI:15377"/>
        <dbReference type="ChEBI" id="CHEBI:15378"/>
        <dbReference type="ChEBI" id="CHEBI:33019"/>
        <dbReference type="ChEBI" id="CHEBI:59457"/>
        <dbReference type="ChEBI" id="CHEBI:73183"/>
        <dbReference type="EC" id="3.6.1.31"/>
    </reaction>
</comment>
<comment type="catalytic activity">
    <reaction evidence="18 19">
        <text>L-histidinol + 2 NAD(+) + H2O = L-histidine + 2 NADH + 3 H(+)</text>
        <dbReference type="Rhea" id="RHEA:20641"/>
        <dbReference type="ChEBI" id="CHEBI:15377"/>
        <dbReference type="ChEBI" id="CHEBI:15378"/>
        <dbReference type="ChEBI" id="CHEBI:57540"/>
        <dbReference type="ChEBI" id="CHEBI:57595"/>
        <dbReference type="ChEBI" id="CHEBI:57699"/>
        <dbReference type="ChEBI" id="CHEBI:57945"/>
        <dbReference type="EC" id="1.1.1.23"/>
    </reaction>
</comment>
<dbReference type="EC" id="3.6.1.31" evidence="19"/>
<dbReference type="UniPathway" id="UPA00031">
    <property type="reaction ID" value="UER00007"/>
</dbReference>
<evidence type="ECO:0000256" key="9">
    <source>
        <dbReference type="ARBA" id="ARBA00022723"/>
    </source>
</evidence>
<dbReference type="FunFam" id="1.10.287.1080:FF:000002">
    <property type="entry name" value="Histidine biosynthesis bifunctional protein HisIE"/>
    <property type="match status" value="1"/>
</dbReference>
<evidence type="ECO:0000256" key="8">
    <source>
        <dbReference type="ARBA" id="ARBA00022605"/>
    </source>
</evidence>
<dbReference type="GO" id="GO:0004636">
    <property type="term" value="F:phosphoribosyl-ATP diphosphatase activity"/>
    <property type="evidence" value="ECO:0007669"/>
    <property type="project" value="UniProtKB-UniRule"/>
</dbReference>
<dbReference type="HAMAP" id="MF_01024">
    <property type="entry name" value="HisD"/>
    <property type="match status" value="1"/>
</dbReference>
<dbReference type="Gene3D" id="1.20.5.1300">
    <property type="match status" value="1"/>
</dbReference>
<feature type="compositionally biased region" description="Polar residues" evidence="20">
    <location>
        <begin position="431"/>
        <end position="448"/>
    </location>
</feature>
<keyword evidence="8 19" id="KW-0028">Amino-acid biosynthesis</keyword>
<keyword evidence="9" id="KW-0479">Metal-binding</keyword>
<evidence type="ECO:0000259" key="21">
    <source>
        <dbReference type="Pfam" id="PF01502"/>
    </source>
</evidence>
<dbReference type="InterPro" id="IPR008179">
    <property type="entry name" value="HisE"/>
</dbReference>
<dbReference type="PANTHER" id="PTHR21256:SF2">
    <property type="entry name" value="HISTIDINE BIOSYNTHESIS TRIFUNCTIONAL PROTEIN"/>
    <property type="match status" value="1"/>
</dbReference>
<evidence type="ECO:0000256" key="17">
    <source>
        <dbReference type="ARBA" id="ARBA00023268"/>
    </source>
</evidence>
<dbReference type="SUPFAM" id="SSF141734">
    <property type="entry name" value="HisI-like"/>
    <property type="match status" value="1"/>
</dbReference>
<dbReference type="NCBIfam" id="TIGR00069">
    <property type="entry name" value="hisD"/>
    <property type="match status" value="1"/>
</dbReference>
<evidence type="ECO:0000256" key="6">
    <source>
        <dbReference type="ARBA" id="ARBA00005204"/>
    </source>
</evidence>
<keyword evidence="16 19" id="KW-0368">Histidine biosynthesis</keyword>
<keyword evidence="17" id="KW-0511">Multifunctional enzyme</keyword>
<dbReference type="GO" id="GO:0046872">
    <property type="term" value="F:metal ion binding"/>
    <property type="evidence" value="ECO:0007669"/>
    <property type="project" value="UniProtKB-KW"/>
</dbReference>
<comment type="similarity">
    <text evidence="7 19">In the C-terminal section; belongs to the histidinol dehydrogenase family.</text>
</comment>
<evidence type="ECO:0000313" key="23">
    <source>
        <dbReference type="Proteomes" id="UP000189580"/>
    </source>
</evidence>
<dbReference type="InterPro" id="IPR016161">
    <property type="entry name" value="Ald_DH/histidinol_DH"/>
</dbReference>
<protein>
    <recommendedName>
        <fullName evidence="19">Histidine biosynthesis trifunctional protein</fullName>
    </recommendedName>
    <domain>
        <recommendedName>
            <fullName evidence="19">Phosphoribosyl-AMP cyclohydrolase</fullName>
            <ecNumber evidence="19">3.5.4.19</ecNumber>
        </recommendedName>
    </domain>
    <domain>
        <recommendedName>
            <fullName evidence="19">Phosphoribosyl-ATP pyrophosphohydrolase</fullName>
            <ecNumber evidence="19">3.6.1.31</ecNumber>
        </recommendedName>
    </domain>
    <domain>
        <recommendedName>
            <fullName evidence="19">Histidinol dehydrogenase</fullName>
            <shortName evidence="19">HDH</shortName>
            <ecNumber evidence="19">1.1.1.23</ecNumber>
        </recommendedName>
    </domain>
</protein>
<dbReference type="Gene3D" id="3.40.50.1980">
    <property type="entry name" value="Nitrogenase molybdenum iron protein domain"/>
    <property type="match status" value="2"/>
</dbReference>
<comment type="pathway">
    <text evidence="4">Amino-acid biosynthesis; L-histidine biosynthesis; L-histidine from 5-phospho-alpha-D-ribose 1-diphosphate: step 9/9.</text>
</comment>
<dbReference type="InterPro" id="IPR038019">
    <property type="entry name" value="PRib_AMP_CycHydrolase_sf"/>
</dbReference>
<dbReference type="FunFam" id="1.20.5.1300:FF:000002">
    <property type="entry name" value="Histidinol dehydrogenase, chloroplastic"/>
    <property type="match status" value="1"/>
</dbReference>
<dbReference type="Gene3D" id="3.10.20.810">
    <property type="entry name" value="Phosphoribosyl-AMP cyclohydrolase"/>
    <property type="match status" value="1"/>
</dbReference>
<feature type="region of interest" description="Disordered" evidence="20">
    <location>
        <begin position="398"/>
        <end position="449"/>
    </location>
</feature>
<dbReference type="InterPro" id="IPR016298">
    <property type="entry name" value="Histidine_synth_trifunct"/>
</dbReference>
<evidence type="ECO:0000256" key="1">
    <source>
        <dbReference type="ARBA" id="ARBA00000024"/>
    </source>
</evidence>
<sequence length="887" mass="95012">MFPVLPVTSVSGLIETADVVSGSVGRVLVSLSGDQIKDTLPIVRSVSEKFVDISVLLTGDASTDELISLLDAGVEYLVVSEPVVADLIESGVPGSRLVINISEKAGEFLESIASDSSQLDSNLNIGFYIGSFGISKHQSLVAAGQAIAKTVLATTGGARFLLVSDPSFVSSSNAIAPAIPVVEAHYLSTETTGNGTLSIASFITNRLVSDRVDGLYTTLVVDAYDNSLGLVYSSEESISEAVRTGKGVYQSRKRGLWYKGQTSGAEQTLLRIDVDCDGDCVKFVVDQTAPGFCHNNTSTCFGQYSGISALEQTLISRKKNAPEGSYTARLFNDSKLLTAKIMEEAEELCDAKTANEISWEAADLIYFAMTKLVQEGVSWNSVQRNLDLKSRKISRRKGDAKRKWQAKLEEKEQDANKSRDDARQDKKPKNADQTSSTVTTNGTEQPQIKMNVVTVTPETSETEIAKVLTRPLQKSADIMKLVTPIINNVRDNGDKALIELTEKFDRVKLQSPVLYAPFPENLMQISEEVKAAIDLSISNIEKFHAAQINKDEVLHVETAPGVICSRFSRAIESVGLYVPGGTAVLPSTAMMLGIPAKVAGCKNIILASPPRSDGTLTPEVVYVAHKVGAKAILLAGGAQAVAALAYGTESVPKVDKIMGPGNQFVTAAKMFVQNDTSAQVSIDMPAGPSEVLVIADGTSNPAFVASDLLSQAEHGVDSQVILIAISMTDDQLAAVETEVHEQAMRLPRVDIVRGSIAHSTTIRVDSIERAMQLSNQYGPEHLILQVHEASRLLPLVEHAGSVFVGAWSPESCGDYSSGTNHTLPTYGYAKMYSGVNTDTFMKHITSQELTEQGLKNIGPAVMALAATEGLDGHRNAVKVRLESLGAL</sequence>